<dbReference type="InterPro" id="IPR051030">
    <property type="entry name" value="Vitamin_B12-ABC_binding"/>
</dbReference>
<dbReference type="Pfam" id="PF01497">
    <property type="entry name" value="Peripla_BP_2"/>
    <property type="match status" value="1"/>
</dbReference>
<reference evidence="2" key="1">
    <citation type="submission" date="2022-07" db="EMBL/GenBank/DDBJ databases">
        <title>Phylogenomic reconstructions and comparative analyses of Kickxellomycotina fungi.</title>
        <authorList>
            <person name="Reynolds N.K."/>
            <person name="Stajich J.E."/>
            <person name="Barry K."/>
            <person name="Grigoriev I.V."/>
            <person name="Crous P."/>
            <person name="Smith M.E."/>
        </authorList>
    </citation>
    <scope>NUCLEOTIDE SEQUENCE</scope>
    <source>
        <strain evidence="2">NBRC 32514</strain>
    </source>
</reference>
<name>A0A9W7Y5T5_9FUNG</name>
<accession>A0A9W7Y5T5</accession>
<evidence type="ECO:0000313" key="2">
    <source>
        <dbReference type="EMBL" id="KAJ1724352.1"/>
    </source>
</evidence>
<sequence length="354" mass="39526">MNKTQCEHTQAVTELLAKRPFYQRRLPARPLPKMHKRSEWHKSQEPELVSLLPSATEILCGIPGGKQLLVARSSEDDFPADISHLPTVIDPLLEFTSLASVDQQVAQKMKELGTLYVVDKAKLEDLCPSVILTQDLCRVCSVDLMTVERIAIGMKPRPTVLNLSPVCLEDVLDNIREVGQAVGLVHETDGYCKELDARVDRVRKYVSAAKEKPRVLILDWVNPYIVAGHWMPQIVDIAAGLPLLSPMITDENGRRRGEGARRITVSDIVDAKPDVVFVAACGLDLPTLRKEIATLVECPEWKAVRATVPRIVLCDGHHYFNRPGPRLVDTLEFIAGYIHNIPEIVPEDLAHIEL</sequence>
<dbReference type="AlphaFoldDB" id="A0A9W7Y5T5"/>
<feature type="domain" description="Fe/B12 periplasmic-binding" evidence="1">
    <location>
        <begin position="47"/>
        <end position="349"/>
    </location>
</feature>
<dbReference type="PROSITE" id="PS50983">
    <property type="entry name" value="FE_B12_PBP"/>
    <property type="match status" value="1"/>
</dbReference>
<evidence type="ECO:0000259" key="1">
    <source>
        <dbReference type="PROSITE" id="PS50983"/>
    </source>
</evidence>
<dbReference type="PANTHER" id="PTHR42860:SF1">
    <property type="entry name" value="VITAMIN B12-BINDING PROTEIN"/>
    <property type="match status" value="1"/>
</dbReference>
<organism evidence="2 3">
    <name type="scientific">Coemansia erecta</name>
    <dbReference type="NCBI Taxonomy" id="147472"/>
    <lineage>
        <taxon>Eukaryota</taxon>
        <taxon>Fungi</taxon>
        <taxon>Fungi incertae sedis</taxon>
        <taxon>Zoopagomycota</taxon>
        <taxon>Kickxellomycotina</taxon>
        <taxon>Kickxellomycetes</taxon>
        <taxon>Kickxellales</taxon>
        <taxon>Kickxellaceae</taxon>
        <taxon>Coemansia</taxon>
    </lineage>
</organism>
<dbReference type="SUPFAM" id="SSF53807">
    <property type="entry name" value="Helical backbone' metal receptor"/>
    <property type="match status" value="1"/>
</dbReference>
<dbReference type="EMBL" id="JANBOJ010000034">
    <property type="protein sequence ID" value="KAJ1724352.1"/>
    <property type="molecule type" value="Genomic_DNA"/>
</dbReference>
<dbReference type="InterPro" id="IPR002491">
    <property type="entry name" value="ABC_transptr_periplasmic_BD"/>
</dbReference>
<dbReference type="Gene3D" id="3.40.50.1980">
    <property type="entry name" value="Nitrogenase molybdenum iron protein domain"/>
    <property type="match status" value="2"/>
</dbReference>
<keyword evidence="3" id="KW-1185">Reference proteome</keyword>
<gene>
    <name evidence="2" type="ORF">LPJ53_001367</name>
</gene>
<dbReference type="Proteomes" id="UP001149813">
    <property type="component" value="Unassembled WGS sequence"/>
</dbReference>
<comment type="caution">
    <text evidence="2">The sequence shown here is derived from an EMBL/GenBank/DDBJ whole genome shotgun (WGS) entry which is preliminary data.</text>
</comment>
<protein>
    <recommendedName>
        <fullName evidence="1">Fe/B12 periplasmic-binding domain-containing protein</fullName>
    </recommendedName>
</protein>
<dbReference type="OrthoDB" id="274765at2759"/>
<evidence type="ECO:0000313" key="3">
    <source>
        <dbReference type="Proteomes" id="UP001149813"/>
    </source>
</evidence>
<dbReference type="PANTHER" id="PTHR42860">
    <property type="entry name" value="VITAMIN B12-BINDING PROTEIN"/>
    <property type="match status" value="1"/>
</dbReference>
<proteinExistence type="predicted"/>